<dbReference type="AlphaFoldDB" id="A0A6A6KCQ8"/>
<dbReference type="InterPro" id="IPR000858">
    <property type="entry name" value="S_locus_glycoprot_dom"/>
</dbReference>
<keyword evidence="6" id="KW-0472">Membrane</keyword>
<evidence type="ECO:0000256" key="2">
    <source>
        <dbReference type="ARBA" id="ARBA00022553"/>
    </source>
</evidence>
<dbReference type="Gene3D" id="3.50.4.10">
    <property type="entry name" value="Hepatocyte Growth Factor"/>
    <property type="match status" value="1"/>
</dbReference>
<evidence type="ECO:0000256" key="7">
    <source>
        <dbReference type="ARBA" id="ARBA00023157"/>
    </source>
</evidence>
<keyword evidence="7" id="KW-1015">Disulfide bond</keyword>
<keyword evidence="2" id="KW-0597">Phosphoprotein</keyword>
<reference evidence="14 15" key="1">
    <citation type="journal article" date="2020" name="Mol. Plant">
        <title>The Chromosome-Based Rubber Tree Genome Provides New Insights into Spurge Genome Evolution and Rubber Biosynthesis.</title>
        <authorList>
            <person name="Liu J."/>
            <person name="Shi C."/>
            <person name="Shi C.C."/>
            <person name="Li W."/>
            <person name="Zhang Q.J."/>
            <person name="Zhang Y."/>
            <person name="Li K."/>
            <person name="Lu H.F."/>
            <person name="Shi C."/>
            <person name="Zhu S.T."/>
            <person name="Xiao Z.Y."/>
            <person name="Nan H."/>
            <person name="Yue Y."/>
            <person name="Zhu X.G."/>
            <person name="Wu Y."/>
            <person name="Hong X.N."/>
            <person name="Fan G.Y."/>
            <person name="Tong Y."/>
            <person name="Zhang D."/>
            <person name="Mao C.L."/>
            <person name="Liu Y.L."/>
            <person name="Hao S.J."/>
            <person name="Liu W.Q."/>
            <person name="Lv M.Q."/>
            <person name="Zhang H.B."/>
            <person name="Liu Y."/>
            <person name="Hu-Tang G.R."/>
            <person name="Wang J.P."/>
            <person name="Wang J.H."/>
            <person name="Sun Y.H."/>
            <person name="Ni S.B."/>
            <person name="Chen W.B."/>
            <person name="Zhang X.C."/>
            <person name="Jiao Y.N."/>
            <person name="Eichler E.E."/>
            <person name="Li G.H."/>
            <person name="Liu X."/>
            <person name="Gao L.Z."/>
        </authorList>
    </citation>
    <scope>NUCLEOTIDE SEQUENCE [LARGE SCALE GENOMIC DNA]</scope>
    <source>
        <strain evidence="15">cv. GT1</strain>
        <tissue evidence="14">Leaf</tissue>
    </source>
</reference>
<keyword evidence="15" id="KW-1185">Reference proteome</keyword>
<dbReference type="PANTHER" id="PTHR32444:SF183">
    <property type="entry name" value="APPLE DOMAIN-CONTAINING PROTEIN"/>
    <property type="match status" value="1"/>
</dbReference>
<dbReference type="InterPro" id="IPR003609">
    <property type="entry name" value="Pan_app"/>
</dbReference>
<sequence>MEVSFTLLILCSHLLLIIRISTAADTITITQSVKDGESIVSASESFRLGFFSPGNSKNRYLGIWYNKVSVITVVWVANREIPLHDSSGVLKITERGLVLVNHNETIIWSSNSTGSMRNVAQLLDSGNLIVKDEDNPEDYSWQSFDYPCDTFLPGMKLGWNRVIGLDRYISSWKTPDDPARGNFTCGFDPEGYPEMIVREDSVERFRAGPWNGLRFSGTPQLKPNPIYTYGFVLNEKEVYYNYQLRNNSLPSRMVINQNGILQRFTWIERIQEWGLYLTVQIDNCDRYALCGAYGSCNINNSPVCSCLKGFVPKVPKEWDMVDWSSGCVRRTPPNCSEDGFRKYSAVKLPETRKSWFDSSINLEDCKIMCMKNCSCTAYSNLDIREGRSGCFLWFNELIDIREFDENGQGIYIRMAASELEIFCNGYMSPEYAIDGLYFVKSDVFSFGGIVLEIVSGRRNRGFSHTDHHLNLLGHAWRLQKAGRSIEMIDASVRTSCNISEVLRTVHVGLLCVQQSPEERPSMSAVVFMLGGESALPERKQPGFFTERDLIEVNSSSSNHNSSSANGLTITQLEAR</sequence>
<dbReference type="FunFam" id="3.50.4.10:FF:000002">
    <property type="entry name" value="G-type lectin S-receptor-like serine/threonine-protein kinase"/>
    <property type="match status" value="1"/>
</dbReference>
<proteinExistence type="predicted"/>
<dbReference type="GO" id="GO:0048544">
    <property type="term" value="P:recognition of pollen"/>
    <property type="evidence" value="ECO:0007669"/>
    <property type="project" value="InterPro"/>
</dbReference>
<dbReference type="PROSITE" id="PS50927">
    <property type="entry name" value="BULB_LECTIN"/>
    <property type="match status" value="1"/>
</dbReference>
<feature type="domain" description="Bulb-type lectin" evidence="12">
    <location>
        <begin position="24"/>
        <end position="143"/>
    </location>
</feature>
<keyword evidence="9" id="KW-0325">Glycoprotein</keyword>
<dbReference type="Proteomes" id="UP000467840">
    <property type="component" value="Chromosome 3"/>
</dbReference>
<dbReference type="SMART" id="SM00108">
    <property type="entry name" value="B_lectin"/>
    <property type="match status" value="1"/>
</dbReference>
<dbReference type="InterPro" id="IPR001245">
    <property type="entry name" value="Ser-Thr/Tyr_kinase_cat_dom"/>
</dbReference>
<evidence type="ECO:0000256" key="1">
    <source>
        <dbReference type="ARBA" id="ARBA00004167"/>
    </source>
</evidence>
<keyword evidence="3" id="KW-0812">Transmembrane</keyword>
<dbReference type="SMART" id="SM00473">
    <property type="entry name" value="PAN_AP"/>
    <property type="match status" value="1"/>
</dbReference>
<dbReference type="InterPro" id="IPR001480">
    <property type="entry name" value="Bulb-type_lectin_dom"/>
</dbReference>
<feature type="domain" description="Apple" evidence="13">
    <location>
        <begin position="335"/>
        <end position="416"/>
    </location>
</feature>
<evidence type="ECO:0000256" key="10">
    <source>
        <dbReference type="SAM" id="MobiDB-lite"/>
    </source>
</evidence>
<feature type="signal peptide" evidence="11">
    <location>
        <begin position="1"/>
        <end position="23"/>
    </location>
</feature>
<dbReference type="EMBL" id="JAAGAX010000017">
    <property type="protein sequence ID" value="KAF2285903.1"/>
    <property type="molecule type" value="Genomic_DNA"/>
</dbReference>
<dbReference type="Gene3D" id="1.10.510.10">
    <property type="entry name" value="Transferase(Phosphotransferase) domain 1"/>
    <property type="match status" value="1"/>
</dbReference>
<keyword evidence="8" id="KW-0675">Receptor</keyword>
<keyword evidence="5" id="KW-1133">Transmembrane helix</keyword>
<name>A0A6A6KCQ8_HEVBR</name>
<evidence type="ECO:0000259" key="13">
    <source>
        <dbReference type="PROSITE" id="PS50948"/>
    </source>
</evidence>
<evidence type="ECO:0000256" key="8">
    <source>
        <dbReference type="ARBA" id="ARBA00023170"/>
    </source>
</evidence>
<evidence type="ECO:0000259" key="12">
    <source>
        <dbReference type="PROSITE" id="PS50927"/>
    </source>
</evidence>
<feature type="compositionally biased region" description="Polar residues" evidence="10">
    <location>
        <begin position="566"/>
        <end position="575"/>
    </location>
</feature>
<gene>
    <name evidence="14" type="ORF">GH714_008845</name>
</gene>
<evidence type="ECO:0000313" key="14">
    <source>
        <dbReference type="EMBL" id="KAF2285903.1"/>
    </source>
</evidence>
<dbReference type="PROSITE" id="PS50948">
    <property type="entry name" value="PAN"/>
    <property type="match status" value="1"/>
</dbReference>
<dbReference type="GO" id="GO:0016020">
    <property type="term" value="C:membrane"/>
    <property type="evidence" value="ECO:0007669"/>
    <property type="project" value="UniProtKB-SubCell"/>
</dbReference>
<dbReference type="Gene3D" id="2.90.10.10">
    <property type="entry name" value="Bulb-type lectin domain"/>
    <property type="match status" value="1"/>
</dbReference>
<dbReference type="Pfam" id="PF07714">
    <property type="entry name" value="PK_Tyr_Ser-Thr"/>
    <property type="match status" value="1"/>
</dbReference>
<dbReference type="FunFam" id="2.90.10.10:FF:000004">
    <property type="entry name" value="G-type lectin S-receptor-like serine/threonine-protein kinase"/>
    <property type="match status" value="1"/>
</dbReference>
<dbReference type="PANTHER" id="PTHR32444">
    <property type="entry name" value="BULB-TYPE LECTIN DOMAIN-CONTAINING PROTEIN"/>
    <property type="match status" value="1"/>
</dbReference>
<dbReference type="SUPFAM" id="SSF56112">
    <property type="entry name" value="Protein kinase-like (PK-like)"/>
    <property type="match status" value="1"/>
</dbReference>
<protein>
    <recommendedName>
        <fullName evidence="16">Bulb-type lectin domain-containing protein</fullName>
    </recommendedName>
</protein>
<evidence type="ECO:0008006" key="16">
    <source>
        <dbReference type="Google" id="ProtNLM"/>
    </source>
</evidence>
<accession>A0A6A6KCQ8</accession>
<organism evidence="14 15">
    <name type="scientific">Hevea brasiliensis</name>
    <name type="common">Para rubber tree</name>
    <name type="synonym">Siphonia brasiliensis</name>
    <dbReference type="NCBI Taxonomy" id="3981"/>
    <lineage>
        <taxon>Eukaryota</taxon>
        <taxon>Viridiplantae</taxon>
        <taxon>Streptophyta</taxon>
        <taxon>Embryophyta</taxon>
        <taxon>Tracheophyta</taxon>
        <taxon>Spermatophyta</taxon>
        <taxon>Magnoliopsida</taxon>
        <taxon>eudicotyledons</taxon>
        <taxon>Gunneridae</taxon>
        <taxon>Pentapetalae</taxon>
        <taxon>rosids</taxon>
        <taxon>fabids</taxon>
        <taxon>Malpighiales</taxon>
        <taxon>Euphorbiaceae</taxon>
        <taxon>Crotonoideae</taxon>
        <taxon>Micrandreae</taxon>
        <taxon>Hevea</taxon>
    </lineage>
</organism>
<dbReference type="InterPro" id="IPR011009">
    <property type="entry name" value="Kinase-like_dom_sf"/>
</dbReference>
<evidence type="ECO:0000256" key="9">
    <source>
        <dbReference type="ARBA" id="ARBA00023180"/>
    </source>
</evidence>
<comment type="caution">
    <text evidence="14">The sequence shown here is derived from an EMBL/GenBank/DDBJ whole genome shotgun (WGS) entry which is preliminary data.</text>
</comment>
<dbReference type="Pfam" id="PF11883">
    <property type="entry name" value="DUF3403"/>
    <property type="match status" value="1"/>
</dbReference>
<dbReference type="SUPFAM" id="SSF51110">
    <property type="entry name" value="alpha-D-mannose-specific plant lectins"/>
    <property type="match status" value="1"/>
</dbReference>
<feature type="region of interest" description="Disordered" evidence="10">
    <location>
        <begin position="554"/>
        <end position="575"/>
    </location>
</feature>
<dbReference type="InterPro" id="IPR021820">
    <property type="entry name" value="S-locus_recpt_kinase_C"/>
</dbReference>
<dbReference type="Pfam" id="PF08276">
    <property type="entry name" value="PAN_2"/>
    <property type="match status" value="1"/>
</dbReference>
<dbReference type="CDD" id="cd01098">
    <property type="entry name" value="PAN_AP_plant"/>
    <property type="match status" value="1"/>
</dbReference>
<feature type="compositionally biased region" description="Low complexity" evidence="10">
    <location>
        <begin position="554"/>
        <end position="565"/>
    </location>
</feature>
<evidence type="ECO:0000256" key="5">
    <source>
        <dbReference type="ARBA" id="ARBA00022989"/>
    </source>
</evidence>
<dbReference type="Pfam" id="PF00954">
    <property type="entry name" value="S_locus_glycop"/>
    <property type="match status" value="1"/>
</dbReference>
<dbReference type="CDD" id="cd00028">
    <property type="entry name" value="B_lectin"/>
    <property type="match status" value="1"/>
</dbReference>
<feature type="chain" id="PRO_5025394726" description="Bulb-type lectin domain-containing protein" evidence="11">
    <location>
        <begin position="24"/>
        <end position="575"/>
    </location>
</feature>
<dbReference type="Pfam" id="PF01453">
    <property type="entry name" value="B_lectin"/>
    <property type="match status" value="1"/>
</dbReference>
<dbReference type="GO" id="GO:0004674">
    <property type="term" value="F:protein serine/threonine kinase activity"/>
    <property type="evidence" value="ECO:0007669"/>
    <property type="project" value="InterPro"/>
</dbReference>
<evidence type="ECO:0000256" key="4">
    <source>
        <dbReference type="ARBA" id="ARBA00022729"/>
    </source>
</evidence>
<evidence type="ECO:0000256" key="6">
    <source>
        <dbReference type="ARBA" id="ARBA00023136"/>
    </source>
</evidence>
<evidence type="ECO:0000313" key="15">
    <source>
        <dbReference type="Proteomes" id="UP000467840"/>
    </source>
</evidence>
<keyword evidence="4 11" id="KW-0732">Signal</keyword>
<evidence type="ECO:0000256" key="3">
    <source>
        <dbReference type="ARBA" id="ARBA00022692"/>
    </source>
</evidence>
<dbReference type="InterPro" id="IPR036426">
    <property type="entry name" value="Bulb-type_lectin_dom_sf"/>
</dbReference>
<evidence type="ECO:0000256" key="11">
    <source>
        <dbReference type="SAM" id="SignalP"/>
    </source>
</evidence>
<comment type="subcellular location">
    <subcellularLocation>
        <location evidence="1">Membrane</location>
        <topology evidence="1">Single-pass membrane protein</topology>
    </subcellularLocation>
</comment>